<dbReference type="RefSeq" id="WP_085466260.1">
    <property type="nucleotide sequence ID" value="NZ_FXBL01000004.1"/>
</dbReference>
<dbReference type="Proteomes" id="UP000193083">
    <property type="component" value="Unassembled WGS sequence"/>
</dbReference>
<dbReference type="InterPro" id="IPR019776">
    <property type="entry name" value="Flagellar_basal_body_rod_CS"/>
</dbReference>
<gene>
    <name evidence="4" type="ORF">SAMN02982922_4584</name>
</gene>
<sequence length="125" mass="13522">MVQSVQLFQLASFQADWLSARQAALTSNIANANTPGYRAVDVTSFEKVLKNSTSAVSVTSPGHIPIGGSDATFGTQARAQTSRLPSGNTVQVEDELIKSNEVRQAFELNTAIVKSFHRMFMMTAK</sequence>
<dbReference type="GO" id="GO:0009425">
    <property type="term" value="C:bacterial-type flagellum basal body"/>
    <property type="evidence" value="ECO:0007669"/>
    <property type="project" value="UniProtKB-SubCell"/>
</dbReference>
<evidence type="ECO:0000313" key="4">
    <source>
        <dbReference type="EMBL" id="SMH51961.1"/>
    </source>
</evidence>
<comment type="similarity">
    <text evidence="2">Belongs to the flagella basal body rod proteins family.</text>
</comment>
<keyword evidence="4" id="KW-0969">Cilium</keyword>
<dbReference type="InterPro" id="IPR001444">
    <property type="entry name" value="Flag_bb_rod_N"/>
</dbReference>
<evidence type="ECO:0000313" key="5">
    <source>
        <dbReference type="Proteomes" id="UP000193083"/>
    </source>
</evidence>
<reference evidence="4 5" key="1">
    <citation type="submission" date="2017-04" db="EMBL/GenBank/DDBJ databases">
        <authorList>
            <person name="Afonso C.L."/>
            <person name="Miller P.J."/>
            <person name="Scott M.A."/>
            <person name="Spackman E."/>
            <person name="Goraichik I."/>
            <person name="Dimitrov K.M."/>
            <person name="Suarez D.L."/>
            <person name="Swayne D.E."/>
        </authorList>
    </citation>
    <scope>NUCLEOTIDE SEQUENCE [LARGE SCALE GENOMIC DNA]</scope>
    <source>
        <strain evidence="4 5">B5P</strain>
    </source>
</reference>
<dbReference type="Pfam" id="PF00460">
    <property type="entry name" value="Flg_bb_rod"/>
    <property type="match status" value="1"/>
</dbReference>
<dbReference type="AlphaFoldDB" id="A0A1X7PKD6"/>
<dbReference type="OrthoDB" id="9788334at2"/>
<keyword evidence="4" id="KW-0282">Flagellum</keyword>
<proteinExistence type="inferred from homology"/>
<organism evidence="4 5">
    <name type="scientific">Mesorhizobium australicum</name>
    <dbReference type="NCBI Taxonomy" id="536018"/>
    <lineage>
        <taxon>Bacteria</taxon>
        <taxon>Pseudomonadati</taxon>
        <taxon>Pseudomonadota</taxon>
        <taxon>Alphaproteobacteria</taxon>
        <taxon>Hyphomicrobiales</taxon>
        <taxon>Phyllobacteriaceae</taxon>
        <taxon>Mesorhizobium</taxon>
    </lineage>
</organism>
<keyword evidence="4" id="KW-0966">Cell projection</keyword>
<keyword evidence="5" id="KW-1185">Reference proteome</keyword>
<evidence type="ECO:0000256" key="1">
    <source>
        <dbReference type="ARBA" id="ARBA00004117"/>
    </source>
</evidence>
<accession>A0A1X7PKD6</accession>
<evidence type="ECO:0000256" key="2">
    <source>
        <dbReference type="ARBA" id="ARBA00009677"/>
    </source>
</evidence>
<dbReference type="EMBL" id="FXBL01000004">
    <property type="protein sequence ID" value="SMH51961.1"/>
    <property type="molecule type" value="Genomic_DNA"/>
</dbReference>
<comment type="subcellular location">
    <subcellularLocation>
        <location evidence="1">Bacterial flagellum basal body</location>
    </subcellularLocation>
</comment>
<name>A0A1X7PKD6_9HYPH</name>
<feature type="domain" description="Flagellar basal body rod protein N-terminal" evidence="3">
    <location>
        <begin position="19"/>
        <end position="38"/>
    </location>
</feature>
<protein>
    <submittedName>
        <fullName evidence="4">Flagellar basal-body rod protein FlgB</fullName>
    </submittedName>
</protein>
<dbReference type="PROSITE" id="PS00588">
    <property type="entry name" value="FLAGELLA_BB_ROD"/>
    <property type="match status" value="1"/>
</dbReference>
<evidence type="ECO:0000259" key="3">
    <source>
        <dbReference type="Pfam" id="PF00460"/>
    </source>
</evidence>